<evidence type="ECO:0000313" key="4">
    <source>
        <dbReference type="EMBL" id="CUU67383.1"/>
    </source>
</evidence>
<keyword evidence="1 4" id="KW-0378">Hydrolase</keyword>
<dbReference type="GO" id="GO:0005829">
    <property type="term" value="C:cytosol"/>
    <property type="evidence" value="ECO:0007669"/>
    <property type="project" value="TreeGrafter"/>
</dbReference>
<dbReference type="Pfam" id="PF01156">
    <property type="entry name" value="IU_nuc_hydro"/>
    <property type="match status" value="1"/>
</dbReference>
<accession>A0A0X2NPJ4</accession>
<organism evidence="4 5">
    <name type="scientific">Corynebacterium variabile</name>
    <dbReference type="NCBI Taxonomy" id="1727"/>
    <lineage>
        <taxon>Bacteria</taxon>
        <taxon>Bacillati</taxon>
        <taxon>Actinomycetota</taxon>
        <taxon>Actinomycetes</taxon>
        <taxon>Mycobacteriales</taxon>
        <taxon>Corynebacteriaceae</taxon>
        <taxon>Corynebacterium</taxon>
    </lineage>
</organism>
<reference evidence="5" key="1">
    <citation type="submission" date="2015-11" db="EMBL/GenBank/DDBJ databases">
        <authorList>
            <person name="Dugat-Bony E."/>
        </authorList>
    </citation>
    <scope>NUCLEOTIDE SEQUENCE [LARGE SCALE GENOMIC DNA]</scope>
    <source>
        <strain evidence="5">Mu292</strain>
    </source>
</reference>
<feature type="domain" description="Inosine/uridine-preferring nucleoside hydrolase" evidence="3">
    <location>
        <begin position="8"/>
        <end position="302"/>
    </location>
</feature>
<evidence type="ECO:0000259" key="3">
    <source>
        <dbReference type="Pfam" id="PF01156"/>
    </source>
</evidence>
<dbReference type="Gene3D" id="3.90.245.10">
    <property type="entry name" value="Ribonucleoside hydrolase-like"/>
    <property type="match status" value="1"/>
</dbReference>
<dbReference type="PANTHER" id="PTHR12304">
    <property type="entry name" value="INOSINE-URIDINE PREFERRING NUCLEOSIDE HYDROLASE"/>
    <property type="match status" value="1"/>
</dbReference>
<dbReference type="OrthoDB" id="9797882at2"/>
<sequence>MTETLHPVYLDCDTGIDDALALGHLLASPIAELVGVGTVHGNIDAAGAAENTLRLLNLAGRSGDNAVPVAVGAGKPLVGEFSGGAVAVHGDDGIGGVRASLPEADAAPDTEDTEDSVDLLVRLSHEYAGELQILAIGPLTNLAHALVRDPTLVDRIAGVTVMGGAALVPGNARPAAEANIWHDPEAAQATVAASWPVTLVPLDTTMEHTLDETYRRRLAEAASPYARACGEMLDVYLNFYETVVLGRRAAALHDPLAAAIMLGEVALLDAPRVHVEVDCTDGPSRGSTVCDLRSQRKAPGDVPGATVRVVLETAPGYVDLLTELLESL</sequence>
<dbReference type="GO" id="GO:0006152">
    <property type="term" value="P:purine nucleoside catabolic process"/>
    <property type="evidence" value="ECO:0007669"/>
    <property type="project" value="TreeGrafter"/>
</dbReference>
<evidence type="ECO:0000313" key="5">
    <source>
        <dbReference type="Proteomes" id="UP000182498"/>
    </source>
</evidence>
<keyword evidence="5" id="KW-1185">Reference proteome</keyword>
<dbReference type="EC" id="3.2.2.1" evidence="4"/>
<dbReference type="PANTHER" id="PTHR12304:SF4">
    <property type="entry name" value="URIDINE NUCLEOSIDASE"/>
    <property type="match status" value="1"/>
</dbReference>
<evidence type="ECO:0000256" key="2">
    <source>
        <dbReference type="ARBA" id="ARBA00023295"/>
    </source>
</evidence>
<name>A0A0X2NPJ4_9CORY</name>
<keyword evidence="2 4" id="KW-0326">Glycosidase</keyword>
<gene>
    <name evidence="4" type="ORF">CVAR292_02745</name>
</gene>
<dbReference type="EMBL" id="FAUH01000023">
    <property type="protein sequence ID" value="CUU67383.1"/>
    <property type="molecule type" value="Genomic_DNA"/>
</dbReference>
<dbReference type="InterPro" id="IPR001910">
    <property type="entry name" value="Inosine/uridine_hydrolase_dom"/>
</dbReference>
<dbReference type="AlphaFoldDB" id="A0A0X2NPJ4"/>
<dbReference type="SUPFAM" id="SSF53590">
    <property type="entry name" value="Nucleoside hydrolase"/>
    <property type="match status" value="1"/>
</dbReference>
<dbReference type="InterPro" id="IPR023186">
    <property type="entry name" value="IUNH"/>
</dbReference>
<protein>
    <submittedName>
        <fullName evidence="4">Inosine-uridine nucleoside N-ribohydrolase</fullName>
        <ecNumber evidence="4">3.2.2.1</ecNumber>
    </submittedName>
</protein>
<dbReference type="InterPro" id="IPR036452">
    <property type="entry name" value="Ribo_hydro-like"/>
</dbReference>
<dbReference type="Proteomes" id="UP000182498">
    <property type="component" value="Unassembled WGS sequence"/>
</dbReference>
<proteinExistence type="predicted"/>
<dbReference type="GO" id="GO:0008477">
    <property type="term" value="F:purine nucleosidase activity"/>
    <property type="evidence" value="ECO:0007669"/>
    <property type="project" value="UniProtKB-EC"/>
</dbReference>
<dbReference type="RefSeq" id="WP_073884766.1">
    <property type="nucleotide sequence ID" value="NZ_FAUH01000023.1"/>
</dbReference>
<evidence type="ECO:0000256" key="1">
    <source>
        <dbReference type="ARBA" id="ARBA00022801"/>
    </source>
</evidence>